<name>A0A6C2YNP1_9BACT</name>
<keyword evidence="4" id="KW-1185">Reference proteome</keyword>
<proteinExistence type="predicted"/>
<feature type="repeat" description="TPR" evidence="1">
    <location>
        <begin position="234"/>
        <end position="267"/>
    </location>
</feature>
<keyword evidence="2" id="KW-1133">Transmembrane helix</keyword>
<evidence type="ECO:0000313" key="3">
    <source>
        <dbReference type="EMBL" id="VIP03238.1"/>
    </source>
</evidence>
<dbReference type="EMBL" id="LR593887">
    <property type="protein sequence ID" value="VTS03801.1"/>
    <property type="molecule type" value="Genomic_DNA"/>
</dbReference>
<dbReference type="RefSeq" id="WP_162658324.1">
    <property type="nucleotide sequence ID" value="NZ_LR593887.1"/>
</dbReference>
<keyword evidence="2" id="KW-0812">Transmembrane</keyword>
<keyword evidence="1" id="KW-0802">TPR repeat</keyword>
<dbReference type="SUPFAM" id="SSF48452">
    <property type="entry name" value="TPR-like"/>
    <property type="match status" value="2"/>
</dbReference>
<dbReference type="SMART" id="SM00028">
    <property type="entry name" value="TPR"/>
    <property type="match status" value="5"/>
</dbReference>
<feature type="repeat" description="TPR" evidence="1">
    <location>
        <begin position="758"/>
        <end position="791"/>
    </location>
</feature>
<dbReference type="InterPro" id="IPR011990">
    <property type="entry name" value="TPR-like_helical_dom_sf"/>
</dbReference>
<feature type="transmembrane region" description="Helical" evidence="2">
    <location>
        <begin position="66"/>
        <end position="89"/>
    </location>
</feature>
<protein>
    <submittedName>
        <fullName evidence="3">Soluble lytic transglycosylase domain-containing protein:: TPR_1: TPR_2</fullName>
    </submittedName>
</protein>
<accession>A0A6C2YNP1</accession>
<reference evidence="3" key="1">
    <citation type="submission" date="2019-04" db="EMBL/GenBank/DDBJ databases">
        <authorList>
            <consortium name="Science for Life Laboratories"/>
        </authorList>
    </citation>
    <scope>NUCLEOTIDE SEQUENCE</scope>
    <source>
        <strain evidence="3">MBLW1</strain>
    </source>
</reference>
<feature type="transmembrane region" description="Helical" evidence="2">
    <location>
        <begin position="189"/>
        <end position="206"/>
    </location>
</feature>
<dbReference type="AlphaFoldDB" id="A0A6C2YNP1"/>
<dbReference type="PANTHER" id="PTHR12558">
    <property type="entry name" value="CELL DIVISION CYCLE 16,23,27"/>
    <property type="match status" value="1"/>
</dbReference>
<gene>
    <name evidence="3" type="ORF">GMBLW1_07220</name>
</gene>
<feature type="transmembrane region" description="Helical" evidence="2">
    <location>
        <begin position="161"/>
        <end position="177"/>
    </location>
</feature>
<keyword evidence="2" id="KW-0472">Membrane</keyword>
<evidence type="ECO:0000313" key="4">
    <source>
        <dbReference type="Proteomes" id="UP000464378"/>
    </source>
</evidence>
<feature type="transmembrane region" description="Helical" evidence="2">
    <location>
        <begin position="34"/>
        <end position="54"/>
    </location>
</feature>
<dbReference type="PANTHER" id="PTHR12558:SF13">
    <property type="entry name" value="CELL DIVISION CYCLE PROTEIN 27 HOMOLOG"/>
    <property type="match status" value="1"/>
</dbReference>
<dbReference type="KEGG" id="tim:GMBLW1_07220"/>
<organism evidence="3">
    <name type="scientific">Tuwongella immobilis</name>
    <dbReference type="NCBI Taxonomy" id="692036"/>
    <lineage>
        <taxon>Bacteria</taxon>
        <taxon>Pseudomonadati</taxon>
        <taxon>Planctomycetota</taxon>
        <taxon>Planctomycetia</taxon>
        <taxon>Gemmatales</taxon>
        <taxon>Gemmataceae</taxon>
        <taxon>Tuwongella</taxon>
    </lineage>
</organism>
<dbReference type="Proteomes" id="UP000464378">
    <property type="component" value="Chromosome"/>
</dbReference>
<dbReference type="InParanoid" id="A0A6C2YNP1"/>
<dbReference type="Gene3D" id="1.25.40.10">
    <property type="entry name" value="Tetratricopeptide repeat domain"/>
    <property type="match status" value="3"/>
</dbReference>
<dbReference type="Pfam" id="PF13181">
    <property type="entry name" value="TPR_8"/>
    <property type="match status" value="1"/>
</dbReference>
<sequence length="810" mass="90675">MSYLRTEYMLKGIFLGVLLWIALQRPEWATLSQVGIWLGGGLGAAIVLAGMDQLRRSTGMLKMGPAAVLFLMLEYPMLIYAGILFGALGGAFSIRPPDSDSQLLVTCMAGGAALGIILGQVRQIRDGLQRALLILIIASGAIAGVGYWIHQSELLVGDTRMLGMTILLGLPFFYLLSFSGTTEESEVEIGLLSATLGLAIYLIGVPDSIGKLALLTPIILYFVYATRVLPGLRVFKHTLRGYSYVKIGKIPAAMRSFRRALQLDSKNSSAREGLWHLHRTLDLDQVGRDPELLQSLDLPMCMERASTLLMGAMAPTKDQLDEARRLILLVETQRPSMRAEILYYRALAATHAKELDSAAEMLAVVLDPTEWDVKDRSRNRILLSAWQLALQWHPGLRQRVGEPQLELPGRRMEAIAAVERRLANGPADESLTELKERLYADLPEEAYLAVAKERPPEDFNHQYIEQLGMSLLQDPTKWLRGAAFLRIAARGLPFQAPLLFLQLANAFELRGDKSAASQALQSIVEIGQKLGIGNLGADQKQVYFQTVKRLADEAVLRGDLADAIKNYHLYSFCEKSGIDTYRSLAELYEKQGDVMNAIKMVETGLLYSKKDADLLERKDRYYYSLTPQQLESVKKEVDKYFDVDYCIRKAKQLLDHRQADLDVLDWATHLAELAQIMKPKQNTVMVLVARTALRKGNRDTALQLLEDVRESAPGGGEEEEAWFWACQNLGRIYLDELNLPELAIAAFNDFRRSPKSGADTLYHLGRAYEAHGDLKNAKRCYEQVTAYDKHPLVPEARAAIYRLESEMQNR</sequence>
<feature type="transmembrane region" description="Helical" evidence="2">
    <location>
        <begin position="101"/>
        <end position="119"/>
    </location>
</feature>
<dbReference type="InterPro" id="IPR019734">
    <property type="entry name" value="TPR_rpt"/>
</dbReference>
<evidence type="ECO:0000256" key="1">
    <source>
        <dbReference type="PROSITE-ProRule" id="PRU00339"/>
    </source>
</evidence>
<feature type="transmembrane region" description="Helical" evidence="2">
    <location>
        <begin position="131"/>
        <end position="149"/>
    </location>
</feature>
<dbReference type="EMBL" id="LR586016">
    <property type="protein sequence ID" value="VIP03238.1"/>
    <property type="molecule type" value="Genomic_DNA"/>
</dbReference>
<dbReference type="PROSITE" id="PS50005">
    <property type="entry name" value="TPR"/>
    <property type="match status" value="2"/>
</dbReference>
<evidence type="ECO:0000256" key="2">
    <source>
        <dbReference type="SAM" id="Phobius"/>
    </source>
</evidence>